<feature type="compositionally biased region" description="Pro residues" evidence="1">
    <location>
        <begin position="310"/>
        <end position="327"/>
    </location>
</feature>
<feature type="region of interest" description="Disordered" evidence="1">
    <location>
        <begin position="303"/>
        <end position="394"/>
    </location>
</feature>
<evidence type="ECO:0000313" key="3">
    <source>
        <dbReference type="Proteomes" id="UP001362999"/>
    </source>
</evidence>
<evidence type="ECO:0000313" key="2">
    <source>
        <dbReference type="EMBL" id="KAK6992770.1"/>
    </source>
</evidence>
<organism evidence="2 3">
    <name type="scientific">Favolaschia claudopus</name>
    <dbReference type="NCBI Taxonomy" id="2862362"/>
    <lineage>
        <taxon>Eukaryota</taxon>
        <taxon>Fungi</taxon>
        <taxon>Dikarya</taxon>
        <taxon>Basidiomycota</taxon>
        <taxon>Agaricomycotina</taxon>
        <taxon>Agaricomycetes</taxon>
        <taxon>Agaricomycetidae</taxon>
        <taxon>Agaricales</taxon>
        <taxon>Marasmiineae</taxon>
        <taxon>Mycenaceae</taxon>
        <taxon>Favolaschia</taxon>
    </lineage>
</organism>
<keyword evidence="3" id="KW-1185">Reference proteome</keyword>
<feature type="region of interest" description="Disordered" evidence="1">
    <location>
        <begin position="112"/>
        <end position="174"/>
    </location>
</feature>
<dbReference type="EMBL" id="JAWWNJ010000107">
    <property type="protein sequence ID" value="KAK6992770.1"/>
    <property type="molecule type" value="Genomic_DNA"/>
</dbReference>
<protein>
    <submittedName>
        <fullName evidence="2">Uncharacterized protein</fullName>
    </submittedName>
</protein>
<feature type="compositionally biased region" description="Basic and acidic residues" evidence="1">
    <location>
        <begin position="159"/>
        <end position="169"/>
    </location>
</feature>
<reference evidence="2 3" key="1">
    <citation type="journal article" date="2024" name="J Genomics">
        <title>Draft genome sequencing and assembly of Favolaschia claudopus CIRM-BRFM 2984 isolated from oak limbs.</title>
        <authorList>
            <person name="Navarro D."/>
            <person name="Drula E."/>
            <person name="Chaduli D."/>
            <person name="Cazenave R."/>
            <person name="Ahrendt S."/>
            <person name="Wang J."/>
            <person name="Lipzen A."/>
            <person name="Daum C."/>
            <person name="Barry K."/>
            <person name="Grigoriev I.V."/>
            <person name="Favel A."/>
            <person name="Rosso M.N."/>
            <person name="Martin F."/>
        </authorList>
    </citation>
    <scope>NUCLEOTIDE SEQUENCE [LARGE SCALE GENOMIC DNA]</scope>
    <source>
        <strain evidence="2 3">CIRM-BRFM 2984</strain>
    </source>
</reference>
<name>A0AAV9ZVC8_9AGAR</name>
<evidence type="ECO:0000256" key="1">
    <source>
        <dbReference type="SAM" id="MobiDB-lite"/>
    </source>
</evidence>
<sequence>MRLSWHWMYLQRPRSISVVGSWEKRQRKIAKSQSENHELAYSASLNGICRTRVKSGSASKEKAIADETRGLAKQETDPEAFVGRSMLYTLRNRAKNFMWKVIEARDSVSGALEQSGEGERGQKMSAISSLDGDSVDHGSPHAPGPQPLSGGVCGVQEICEGKPPSDRQAPRRHGIRTGCRGRRMEASASISGYPNASYCGYPSVAACIKAWQALCSWGVHPHPVDPAGELEDASISSPPGVDFLGPSPRPSAPCTPSKVKGKTAGGKDAGSSGIVHVWTPNASAAATRENMLAEAGRALTTWKADHDGRPAPPQNPKPTFPPPPSPDPQTHEEQRQEGGPRPKARPAWRGKGDDAGHARSEREGGGRVPLGDTAANEQQRGEEERGGGGKRRQR</sequence>
<feature type="compositionally biased region" description="Basic and acidic residues" evidence="1">
    <location>
        <begin position="329"/>
        <end position="340"/>
    </location>
</feature>
<comment type="caution">
    <text evidence="2">The sequence shown here is derived from an EMBL/GenBank/DDBJ whole genome shotgun (WGS) entry which is preliminary data.</text>
</comment>
<dbReference type="AlphaFoldDB" id="A0AAV9ZVC8"/>
<accession>A0AAV9ZVC8</accession>
<feature type="region of interest" description="Disordered" evidence="1">
    <location>
        <begin position="228"/>
        <end position="274"/>
    </location>
</feature>
<dbReference type="Proteomes" id="UP001362999">
    <property type="component" value="Unassembled WGS sequence"/>
</dbReference>
<feature type="compositionally biased region" description="Basic and acidic residues" evidence="1">
    <location>
        <begin position="350"/>
        <end position="365"/>
    </location>
</feature>
<proteinExistence type="predicted"/>
<gene>
    <name evidence="2" type="ORF">R3P38DRAFT_2801918</name>
</gene>